<dbReference type="Proteomes" id="UP000593572">
    <property type="component" value="Unassembled WGS sequence"/>
</dbReference>
<feature type="non-terminal residue" evidence="2">
    <location>
        <position position="79"/>
    </location>
</feature>
<accession>A0A7J8L671</accession>
<feature type="non-terminal residue" evidence="2">
    <location>
        <position position="1"/>
    </location>
</feature>
<sequence>LPTIISRGRFFGSSRTARIQSLEAKVPNSVLNAEAPELILLITSTDNIKPVACVGFAGEREMLCGNCNGVGFIGGFYDD</sequence>
<dbReference type="AlphaFoldDB" id="A0A7J8L671"/>
<evidence type="ECO:0000259" key="1">
    <source>
        <dbReference type="Pfam" id="PF25436"/>
    </source>
</evidence>
<gene>
    <name evidence="2" type="ORF">Golob_019047</name>
</gene>
<evidence type="ECO:0000313" key="2">
    <source>
        <dbReference type="EMBL" id="MBA0547916.1"/>
    </source>
</evidence>
<keyword evidence="3" id="KW-1185">Reference proteome</keyword>
<reference evidence="2 3" key="1">
    <citation type="journal article" date="2019" name="Genome Biol. Evol.">
        <title>Insights into the evolution of the New World diploid cottons (Gossypium, subgenus Houzingenia) based on genome sequencing.</title>
        <authorList>
            <person name="Grover C.E."/>
            <person name="Arick M.A. 2nd"/>
            <person name="Thrash A."/>
            <person name="Conover J.L."/>
            <person name="Sanders W.S."/>
            <person name="Peterson D.G."/>
            <person name="Frelichowski J.E."/>
            <person name="Scheffler J.A."/>
            <person name="Scheffler B.E."/>
            <person name="Wendel J.F."/>
        </authorList>
    </citation>
    <scope>NUCLEOTIDE SEQUENCE [LARGE SCALE GENOMIC DNA]</scope>
    <source>
        <strain evidence="2">157</strain>
        <tissue evidence="2">Leaf</tissue>
    </source>
</reference>
<comment type="caution">
    <text evidence="2">The sequence shown here is derived from an EMBL/GenBank/DDBJ whole genome shotgun (WGS) entry which is preliminary data.</text>
</comment>
<protein>
    <recommendedName>
        <fullName evidence="1">BSD2 cysteine rich domain-containing protein</fullName>
    </recommendedName>
</protein>
<organism evidence="2 3">
    <name type="scientific">Gossypium lobatum</name>
    <dbReference type="NCBI Taxonomy" id="34289"/>
    <lineage>
        <taxon>Eukaryota</taxon>
        <taxon>Viridiplantae</taxon>
        <taxon>Streptophyta</taxon>
        <taxon>Embryophyta</taxon>
        <taxon>Tracheophyta</taxon>
        <taxon>Spermatophyta</taxon>
        <taxon>Magnoliopsida</taxon>
        <taxon>eudicotyledons</taxon>
        <taxon>Gunneridae</taxon>
        <taxon>Pentapetalae</taxon>
        <taxon>rosids</taxon>
        <taxon>malvids</taxon>
        <taxon>Malvales</taxon>
        <taxon>Malvaceae</taxon>
        <taxon>Malvoideae</taxon>
        <taxon>Gossypium</taxon>
    </lineage>
</organism>
<proteinExistence type="predicted"/>
<evidence type="ECO:0000313" key="3">
    <source>
        <dbReference type="Proteomes" id="UP000593572"/>
    </source>
</evidence>
<dbReference type="EMBL" id="JABEZX010000001">
    <property type="protein sequence ID" value="MBA0547916.1"/>
    <property type="molecule type" value="Genomic_DNA"/>
</dbReference>
<dbReference type="Pfam" id="PF25436">
    <property type="entry name" value="BSD2_CRD"/>
    <property type="match status" value="1"/>
</dbReference>
<dbReference type="InterPro" id="IPR057453">
    <property type="entry name" value="BSD2_CRD"/>
</dbReference>
<feature type="domain" description="BSD2 cysteine rich" evidence="1">
    <location>
        <begin position="52"/>
        <end position="77"/>
    </location>
</feature>
<name>A0A7J8L671_9ROSI</name>